<sequence precursor="true">MQHISPIRPISMLVATSLFATAMSAAPLAAVAEPAETPTVHLTNQTSTADVVAELERTLTKARETIAELRPKAEQQRAKWGYNASFEAVNRLDDAELAIDSLKLKLATITGEDPAADAAAARDAFKLAANLQRHLDDAQYDIELGERINKEKDDNGLHCANAIDNGDTTGSSIGSSTTGIFNPIGNRIVYNTNGQPTCTTNFEYFMGKFTKFMSLVGTFAAIVAGLQKLMAPQDPAAEDAAKNQPDGDAADK</sequence>
<evidence type="ECO:0000256" key="1">
    <source>
        <dbReference type="SAM" id="MobiDB-lite"/>
    </source>
</evidence>
<evidence type="ECO:0000313" key="3">
    <source>
        <dbReference type="EMBL" id="AZA13691.1"/>
    </source>
</evidence>
<evidence type="ECO:0000313" key="4">
    <source>
        <dbReference type="Proteomes" id="UP000269019"/>
    </source>
</evidence>
<dbReference type="Proteomes" id="UP000269019">
    <property type="component" value="Chromosome"/>
</dbReference>
<dbReference type="AlphaFoldDB" id="A0A3G6J6G0"/>
<dbReference type="EMBL" id="CP033896">
    <property type="protein sequence ID" value="AZA13691.1"/>
    <property type="molecule type" value="Genomic_DNA"/>
</dbReference>
<accession>A0A3G6J6G0</accession>
<feature type="region of interest" description="Disordered" evidence="1">
    <location>
        <begin position="233"/>
        <end position="252"/>
    </location>
</feature>
<reference evidence="3 4" key="1">
    <citation type="submission" date="2018-11" db="EMBL/GenBank/DDBJ databases">
        <authorList>
            <person name="Kleinhagauer T."/>
            <person name="Glaeser S.P."/>
            <person name="Spergser J."/>
            <person name="Ruckert C."/>
            <person name="Kaempfer P."/>
            <person name="Busse H.-J."/>
        </authorList>
    </citation>
    <scope>NUCLEOTIDE SEQUENCE [LARGE SCALE GENOMIC DNA]</scope>
    <source>
        <strain evidence="3 4">200CH</strain>
    </source>
</reference>
<dbReference type="RefSeq" id="WP_123928128.1">
    <property type="nucleotide sequence ID" value="NZ_CP033896.1"/>
</dbReference>
<protein>
    <recommendedName>
        <fullName evidence="5">Secreted protein</fullName>
    </recommendedName>
</protein>
<feature type="signal peptide" evidence="2">
    <location>
        <begin position="1"/>
        <end position="25"/>
    </location>
</feature>
<dbReference type="KEGG" id="ccho:CCHOA_06460"/>
<keyword evidence="2" id="KW-0732">Signal</keyword>
<keyword evidence="4" id="KW-1185">Reference proteome</keyword>
<proteinExistence type="predicted"/>
<organism evidence="3 4">
    <name type="scientific">Corynebacterium choanae</name>
    <dbReference type="NCBI Taxonomy" id="1862358"/>
    <lineage>
        <taxon>Bacteria</taxon>
        <taxon>Bacillati</taxon>
        <taxon>Actinomycetota</taxon>
        <taxon>Actinomycetes</taxon>
        <taxon>Mycobacteriales</taxon>
        <taxon>Corynebacteriaceae</taxon>
        <taxon>Corynebacterium</taxon>
    </lineage>
</organism>
<evidence type="ECO:0000256" key="2">
    <source>
        <dbReference type="SAM" id="SignalP"/>
    </source>
</evidence>
<name>A0A3G6J6G0_9CORY</name>
<gene>
    <name evidence="3" type="ORF">CCHOA_06460</name>
</gene>
<feature type="chain" id="PRO_5039700043" description="Secreted protein" evidence="2">
    <location>
        <begin position="26"/>
        <end position="252"/>
    </location>
</feature>
<evidence type="ECO:0008006" key="5">
    <source>
        <dbReference type="Google" id="ProtNLM"/>
    </source>
</evidence>